<evidence type="ECO:0000313" key="5">
    <source>
        <dbReference type="EMBL" id="VVE58350.1"/>
    </source>
</evidence>
<keyword evidence="6" id="KW-1185">Reference proteome</keyword>
<comment type="similarity">
    <text evidence="1">Belongs to the non-flavoprotein flavin reductase family.</text>
</comment>
<evidence type="ECO:0000313" key="6">
    <source>
        <dbReference type="Proteomes" id="UP000414233"/>
    </source>
</evidence>
<dbReference type="GO" id="GO:0042602">
    <property type="term" value="F:riboflavin reductase (NADPH) activity"/>
    <property type="evidence" value="ECO:0007669"/>
    <property type="project" value="TreeGrafter"/>
</dbReference>
<evidence type="ECO:0000256" key="2">
    <source>
        <dbReference type="ARBA" id="ARBA00023002"/>
    </source>
</evidence>
<dbReference type="InterPro" id="IPR050268">
    <property type="entry name" value="NADH-dep_flavin_reductase"/>
</dbReference>
<keyword evidence="5" id="KW-0503">Monooxygenase</keyword>
<proteinExistence type="inferred from homology"/>
<dbReference type="GO" id="GO:0010181">
    <property type="term" value="F:FMN binding"/>
    <property type="evidence" value="ECO:0007669"/>
    <property type="project" value="InterPro"/>
</dbReference>
<dbReference type="OrthoDB" id="9792858at2"/>
<dbReference type="Proteomes" id="UP000414233">
    <property type="component" value="Unassembled WGS sequence"/>
</dbReference>
<dbReference type="PANTHER" id="PTHR30466">
    <property type="entry name" value="FLAVIN REDUCTASE"/>
    <property type="match status" value="1"/>
</dbReference>
<dbReference type="InterPro" id="IPR036390">
    <property type="entry name" value="WH_DNA-bd_sf"/>
</dbReference>
<feature type="region of interest" description="Disordered" evidence="3">
    <location>
        <begin position="1"/>
        <end position="22"/>
    </location>
</feature>
<dbReference type="GO" id="GO:0004497">
    <property type="term" value="F:monooxygenase activity"/>
    <property type="evidence" value="ECO:0007669"/>
    <property type="project" value="UniProtKB-KW"/>
</dbReference>
<reference evidence="5 6" key="1">
    <citation type="submission" date="2019-08" db="EMBL/GenBank/DDBJ databases">
        <authorList>
            <person name="Peeters C."/>
        </authorList>
    </citation>
    <scope>NUCLEOTIDE SEQUENCE [LARGE SCALE GENOMIC DNA]</scope>
    <source>
        <strain evidence="5 6">LMG 30175</strain>
    </source>
</reference>
<evidence type="ECO:0000256" key="1">
    <source>
        <dbReference type="ARBA" id="ARBA00008898"/>
    </source>
</evidence>
<evidence type="ECO:0000256" key="3">
    <source>
        <dbReference type="SAM" id="MobiDB-lite"/>
    </source>
</evidence>
<sequence length="341" mass="36566">MTAPSAPRHDAPAAPTADPKTDPKAFRSALGAFATGVTVITTRAPDGSFVGLTANSFNSVSLDPPMVLWSLAKKAHSRTAFEAADHWAVHVLAADQEALSNRFAKSGEDKFAGLELDATAQGVPLLRGCVARFHCKTSFQYEGGDHIIFVGEVTAFEREERAPLAFHAGKYALAMQKDPTLPAPRSARLAGSFSEDFLGYQLGRAHFQFYQRIREKTQAAGLTDEQWYVLSTLTVRDGVSAADVDAAISHSLERPSAPVLESLRAGGWLHSEADDAAGQGARFFLTPSGRDRALHLVAASKSLEADALARFGYADGAVLKSLLQKFIASTDPGLPDLWARE</sequence>
<evidence type="ECO:0000259" key="4">
    <source>
        <dbReference type="SMART" id="SM00903"/>
    </source>
</evidence>
<dbReference type="RefSeq" id="WP_150699956.1">
    <property type="nucleotide sequence ID" value="NZ_CABPRZ010000036.1"/>
</dbReference>
<dbReference type="SUPFAM" id="SSF46785">
    <property type="entry name" value="Winged helix' DNA-binding domain"/>
    <property type="match status" value="1"/>
</dbReference>
<protein>
    <submittedName>
        <fullName evidence="5">Nitrilotriacetate monooxygenase</fullName>
    </submittedName>
</protein>
<dbReference type="PANTHER" id="PTHR30466:SF11">
    <property type="entry name" value="FLAVIN-DEPENDENT MONOOXYGENASE, REDUCTASE SUBUNIT HSAB"/>
    <property type="match status" value="1"/>
</dbReference>
<dbReference type="InterPro" id="IPR002563">
    <property type="entry name" value="Flavin_Rdtase-like_dom"/>
</dbReference>
<organism evidence="5 6">
    <name type="scientific">Pandoraea terrae</name>
    <dbReference type="NCBI Taxonomy" id="1537710"/>
    <lineage>
        <taxon>Bacteria</taxon>
        <taxon>Pseudomonadati</taxon>
        <taxon>Pseudomonadota</taxon>
        <taxon>Betaproteobacteria</taxon>
        <taxon>Burkholderiales</taxon>
        <taxon>Burkholderiaceae</taxon>
        <taxon>Pandoraea</taxon>
    </lineage>
</organism>
<dbReference type="AlphaFoldDB" id="A0A5E4ZDI6"/>
<accession>A0A5E4ZDI6</accession>
<dbReference type="SMART" id="SM00903">
    <property type="entry name" value="Flavin_Reduct"/>
    <property type="match status" value="1"/>
</dbReference>
<keyword evidence="2" id="KW-0560">Oxidoreductase</keyword>
<name>A0A5E4ZDI6_9BURK</name>
<dbReference type="Gene3D" id="2.30.110.10">
    <property type="entry name" value="Electron Transport, Fmn-binding Protein, Chain A"/>
    <property type="match status" value="1"/>
</dbReference>
<dbReference type="EMBL" id="CABPRZ010000036">
    <property type="protein sequence ID" value="VVE58350.1"/>
    <property type="molecule type" value="Genomic_DNA"/>
</dbReference>
<dbReference type="InterPro" id="IPR012349">
    <property type="entry name" value="Split_barrel_FMN-bd"/>
</dbReference>
<dbReference type="Pfam" id="PF01613">
    <property type="entry name" value="Flavin_Reduct"/>
    <property type="match status" value="1"/>
</dbReference>
<gene>
    <name evidence="5" type="ORF">PTE30175_05226</name>
</gene>
<dbReference type="SUPFAM" id="SSF50475">
    <property type="entry name" value="FMN-binding split barrel"/>
    <property type="match status" value="1"/>
</dbReference>
<dbReference type="InterPro" id="IPR036388">
    <property type="entry name" value="WH-like_DNA-bd_sf"/>
</dbReference>
<dbReference type="Gene3D" id="1.10.10.10">
    <property type="entry name" value="Winged helix-like DNA-binding domain superfamily/Winged helix DNA-binding domain"/>
    <property type="match status" value="1"/>
</dbReference>
<feature type="domain" description="Flavin reductase like" evidence="4">
    <location>
        <begin position="30"/>
        <end position="173"/>
    </location>
</feature>